<evidence type="ECO:0000313" key="9">
    <source>
        <dbReference type="Proteomes" id="UP000177478"/>
    </source>
</evidence>
<accession>A0A1F8G2H1</accession>
<evidence type="ECO:0000256" key="1">
    <source>
        <dbReference type="ARBA" id="ARBA00004162"/>
    </source>
</evidence>
<keyword evidence="5 6" id="KW-0472">Membrane</keyword>
<sequence>METKKLYRSTSDKMLGGVAAGLGHYFVMDPVVMRLIFLGIAVITAFFPAVIGYIVAMLIIPKEGVIGSAQQSDHAEQIKSVAKEIGEGMKGHSSWLGERRNMFGLILVVIGLIVLANNLLPGFGFASHFIWPALIILAGLFVIARS</sequence>
<feature type="transmembrane region" description="Helical" evidence="6">
    <location>
        <begin position="126"/>
        <end position="144"/>
    </location>
</feature>
<dbReference type="PANTHER" id="PTHR33885:SF3">
    <property type="entry name" value="PHAGE SHOCK PROTEIN C"/>
    <property type="match status" value="1"/>
</dbReference>
<comment type="caution">
    <text evidence="8">The sequence shown here is derived from an EMBL/GenBank/DDBJ whole genome shotgun (WGS) entry which is preliminary data.</text>
</comment>
<dbReference type="Pfam" id="PF04024">
    <property type="entry name" value="PspC"/>
    <property type="match status" value="1"/>
</dbReference>
<dbReference type="InterPro" id="IPR007168">
    <property type="entry name" value="Phageshock_PspC_N"/>
</dbReference>
<keyword evidence="3 6" id="KW-0812">Transmembrane</keyword>
<dbReference type="Proteomes" id="UP000177478">
    <property type="component" value="Unassembled WGS sequence"/>
</dbReference>
<proteinExistence type="predicted"/>
<dbReference type="STRING" id="1802689.A3F25_00225"/>
<feature type="transmembrane region" description="Helical" evidence="6">
    <location>
        <begin position="102"/>
        <end position="120"/>
    </location>
</feature>
<comment type="subcellular location">
    <subcellularLocation>
        <location evidence="1">Cell membrane</location>
        <topology evidence="1">Single-pass membrane protein</topology>
    </subcellularLocation>
</comment>
<dbReference type="AlphaFoldDB" id="A0A1F8G2H1"/>
<gene>
    <name evidence="8" type="ORF">A3F25_00225</name>
</gene>
<feature type="domain" description="Phage shock protein PspC N-terminal" evidence="7">
    <location>
        <begin position="4"/>
        <end position="63"/>
    </location>
</feature>
<evidence type="ECO:0000256" key="4">
    <source>
        <dbReference type="ARBA" id="ARBA00022989"/>
    </source>
</evidence>
<protein>
    <recommendedName>
        <fullName evidence="7">Phage shock protein PspC N-terminal domain-containing protein</fullName>
    </recommendedName>
</protein>
<dbReference type="PANTHER" id="PTHR33885">
    <property type="entry name" value="PHAGE SHOCK PROTEIN C"/>
    <property type="match status" value="1"/>
</dbReference>
<keyword evidence="4 6" id="KW-1133">Transmembrane helix</keyword>
<reference evidence="8 9" key="1">
    <citation type="journal article" date="2016" name="Nat. Commun.">
        <title>Thousands of microbial genomes shed light on interconnected biogeochemical processes in an aquifer system.</title>
        <authorList>
            <person name="Anantharaman K."/>
            <person name="Brown C.T."/>
            <person name="Hug L.A."/>
            <person name="Sharon I."/>
            <person name="Castelle C.J."/>
            <person name="Probst A.J."/>
            <person name="Thomas B.C."/>
            <person name="Singh A."/>
            <person name="Wilkins M.J."/>
            <person name="Karaoz U."/>
            <person name="Brodie E.L."/>
            <person name="Williams K.H."/>
            <person name="Hubbard S.S."/>
            <person name="Banfield J.F."/>
        </authorList>
    </citation>
    <scope>NUCLEOTIDE SEQUENCE [LARGE SCALE GENOMIC DNA]</scope>
</reference>
<feature type="transmembrane region" description="Helical" evidence="6">
    <location>
        <begin position="35"/>
        <end position="60"/>
    </location>
</feature>
<evidence type="ECO:0000256" key="3">
    <source>
        <dbReference type="ARBA" id="ARBA00022692"/>
    </source>
</evidence>
<evidence type="ECO:0000256" key="2">
    <source>
        <dbReference type="ARBA" id="ARBA00022475"/>
    </source>
</evidence>
<evidence type="ECO:0000313" key="8">
    <source>
        <dbReference type="EMBL" id="OGN19515.1"/>
    </source>
</evidence>
<organism evidence="8 9">
    <name type="scientific">Candidatus Yanofskybacteria bacterium RIFCSPHIGHO2_12_FULL_45_19b</name>
    <dbReference type="NCBI Taxonomy" id="1802689"/>
    <lineage>
        <taxon>Bacteria</taxon>
        <taxon>Candidatus Yanofskyibacteriota</taxon>
    </lineage>
</organism>
<keyword evidence="2" id="KW-1003">Cell membrane</keyword>
<dbReference type="EMBL" id="MGKD01000013">
    <property type="protein sequence ID" value="OGN19515.1"/>
    <property type="molecule type" value="Genomic_DNA"/>
</dbReference>
<evidence type="ECO:0000256" key="6">
    <source>
        <dbReference type="SAM" id="Phobius"/>
    </source>
</evidence>
<dbReference type="InterPro" id="IPR052027">
    <property type="entry name" value="PspC"/>
</dbReference>
<evidence type="ECO:0000259" key="7">
    <source>
        <dbReference type="Pfam" id="PF04024"/>
    </source>
</evidence>
<evidence type="ECO:0000256" key="5">
    <source>
        <dbReference type="ARBA" id="ARBA00023136"/>
    </source>
</evidence>
<dbReference type="GO" id="GO:0005886">
    <property type="term" value="C:plasma membrane"/>
    <property type="evidence" value="ECO:0007669"/>
    <property type="project" value="UniProtKB-SubCell"/>
</dbReference>
<name>A0A1F8G2H1_9BACT</name>